<dbReference type="RefSeq" id="WP_006990324.1">
    <property type="nucleotide sequence ID" value="NZ_JH594606.1"/>
</dbReference>
<evidence type="ECO:0008006" key="3">
    <source>
        <dbReference type="Google" id="ProtNLM"/>
    </source>
</evidence>
<dbReference type="STRING" id="865937.Gilli_3421"/>
<dbReference type="Proteomes" id="UP000003844">
    <property type="component" value="Unassembled WGS sequence"/>
</dbReference>
<evidence type="ECO:0000313" key="1">
    <source>
        <dbReference type="EMBL" id="EHQ04021.1"/>
    </source>
</evidence>
<dbReference type="HOGENOM" id="CLU_051468_1_1_10"/>
<gene>
    <name evidence="1" type="ORF">Gilli_3421</name>
</gene>
<protein>
    <recommendedName>
        <fullName evidence="3">HNH endonuclease</fullName>
    </recommendedName>
</protein>
<accession>H2BVR5</accession>
<name>H2BVR5_GILLR</name>
<proteinExistence type="predicted"/>
<dbReference type="EMBL" id="JH594606">
    <property type="protein sequence ID" value="EHQ04021.1"/>
    <property type="molecule type" value="Genomic_DNA"/>
</dbReference>
<evidence type="ECO:0000313" key="2">
    <source>
        <dbReference type="Proteomes" id="UP000003844"/>
    </source>
</evidence>
<organism evidence="1 2">
    <name type="scientific">Gillisia limnaea (strain DSM 15749 / LMG 21470 / R-8282)</name>
    <dbReference type="NCBI Taxonomy" id="865937"/>
    <lineage>
        <taxon>Bacteria</taxon>
        <taxon>Pseudomonadati</taxon>
        <taxon>Bacteroidota</taxon>
        <taxon>Flavobacteriia</taxon>
        <taxon>Flavobacteriales</taxon>
        <taxon>Flavobacteriaceae</taxon>
        <taxon>Gillisia</taxon>
    </lineage>
</organism>
<dbReference type="eggNOG" id="COG1403">
    <property type="taxonomic scope" value="Bacteria"/>
</dbReference>
<dbReference type="AlphaFoldDB" id="H2BVR5"/>
<sequence length="333" mass="39227">MIRVKIDNLKVEEYFKKINTSFGKYKSVCKKIKNKERSPTHSTNLVVLWEIKNQLKEILTGTPSNLERIIKDFENKGYQDTIYDSTTEKLTHFGVELKTIFDYKNFRNSQKALWLGETLNCRSCTSCNTQFTLVTSQAKGDKLLFHLDHYFPQSVYPYLSLSIFNLIPCCSSCNMSKSNKPFKLDSHIHPYLDGLNEIGKFKIDKYSLVKFLIDPEKNEEKIEYKLKIREKFSGDTRIEKKLANYKTEFRIDEQYKQFKDVVAEMHLKSKFYNTERRVELKEFFEESSINITDELINRFILGNYVSDDDLLKRPLAKFMKDIGEDINLIPKNP</sequence>
<dbReference type="Gene3D" id="1.10.30.50">
    <property type="match status" value="1"/>
</dbReference>
<dbReference type="OrthoDB" id="9816185at2"/>
<reference evidence="2" key="1">
    <citation type="journal article" date="2012" name="Stand. Genomic Sci.">
        <title>Genome sequence of the Antarctic rhodopsins-containing flavobacterium Gillisia limnaea type strain (R-8282(T)).</title>
        <authorList>
            <person name="Riedel T."/>
            <person name="Held B."/>
            <person name="Nolan M."/>
            <person name="Lucas S."/>
            <person name="Lapidus A."/>
            <person name="Tice H."/>
            <person name="Del Rio T.G."/>
            <person name="Cheng J.F."/>
            <person name="Han C."/>
            <person name="Tapia R."/>
            <person name="Goodwin L.A."/>
            <person name="Pitluck S."/>
            <person name="Liolios K."/>
            <person name="Mavromatis K."/>
            <person name="Pagani I."/>
            <person name="Ivanova N."/>
            <person name="Mikhailova N."/>
            <person name="Pati A."/>
            <person name="Chen A."/>
            <person name="Palaniappan K."/>
            <person name="Land M."/>
            <person name="Rohde M."/>
            <person name="Tindall B.J."/>
            <person name="Detter J.C."/>
            <person name="Goker M."/>
            <person name="Bristow J."/>
            <person name="Eisen J.A."/>
            <person name="Markowitz V."/>
            <person name="Hugenholtz P."/>
            <person name="Kyrpides N.C."/>
            <person name="Klenk H.P."/>
            <person name="Woyke T."/>
        </authorList>
    </citation>
    <scope>NUCLEOTIDE SEQUENCE [LARGE SCALE GENOMIC DNA]</scope>
    <source>
        <strain evidence="2">DSM 15749 / LMG 21470 / R-8282</strain>
    </source>
</reference>
<keyword evidence="2" id="KW-1185">Reference proteome</keyword>